<dbReference type="SUPFAM" id="SSF82771">
    <property type="entry name" value="GIY-YIG endonuclease"/>
    <property type="match status" value="1"/>
</dbReference>
<accession>A0A1F6DG70</accession>
<dbReference type="GO" id="GO:0006289">
    <property type="term" value="P:nucleotide-excision repair"/>
    <property type="evidence" value="ECO:0007669"/>
    <property type="project" value="InterPro"/>
</dbReference>
<dbReference type="InterPro" id="IPR038476">
    <property type="entry name" value="UvrC_RNase_H_dom_sf"/>
</dbReference>
<reference evidence="3 4" key="1">
    <citation type="journal article" date="2016" name="Nat. Commun.">
        <title>Thousands of microbial genomes shed light on interconnected biogeochemical processes in an aquifer system.</title>
        <authorList>
            <person name="Anantharaman K."/>
            <person name="Brown C.T."/>
            <person name="Hug L.A."/>
            <person name="Sharon I."/>
            <person name="Castelle C.J."/>
            <person name="Probst A.J."/>
            <person name="Thomas B.C."/>
            <person name="Singh A."/>
            <person name="Wilkins M.J."/>
            <person name="Karaoz U."/>
            <person name="Brodie E.L."/>
            <person name="Williams K.H."/>
            <person name="Hubbard S.S."/>
            <person name="Banfield J.F."/>
        </authorList>
    </citation>
    <scope>NUCLEOTIDE SEQUENCE [LARGE SCALE GENOMIC DNA]</scope>
</reference>
<dbReference type="CDD" id="cd10434">
    <property type="entry name" value="GIY-YIG_UvrC_Cho"/>
    <property type="match status" value="1"/>
</dbReference>
<dbReference type="PROSITE" id="PS50165">
    <property type="entry name" value="UVRC"/>
    <property type="match status" value="1"/>
</dbReference>
<dbReference type="Pfam" id="PF08459">
    <property type="entry name" value="UvrC_RNaseH_dom"/>
    <property type="match status" value="1"/>
</dbReference>
<dbReference type="InterPro" id="IPR047296">
    <property type="entry name" value="GIY-YIG_UvrC_Cho"/>
</dbReference>
<evidence type="ECO:0008006" key="5">
    <source>
        <dbReference type="Google" id="ProtNLM"/>
    </source>
</evidence>
<dbReference type="PANTHER" id="PTHR30562:SF1">
    <property type="entry name" value="UVRABC SYSTEM PROTEIN C"/>
    <property type="match status" value="1"/>
</dbReference>
<evidence type="ECO:0000313" key="3">
    <source>
        <dbReference type="EMBL" id="OGG60376.1"/>
    </source>
</evidence>
<feature type="domain" description="GIY-YIG" evidence="1">
    <location>
        <begin position="7"/>
        <end position="87"/>
    </location>
</feature>
<dbReference type="EMBL" id="MFLA01000010">
    <property type="protein sequence ID" value="OGG60376.1"/>
    <property type="molecule type" value="Genomic_DNA"/>
</dbReference>
<name>A0A1F6DG70_9BACT</name>
<dbReference type="GO" id="GO:0009381">
    <property type="term" value="F:excinuclease ABC activity"/>
    <property type="evidence" value="ECO:0007669"/>
    <property type="project" value="InterPro"/>
</dbReference>
<dbReference type="InterPro" id="IPR050066">
    <property type="entry name" value="UvrABC_protein_C"/>
</dbReference>
<protein>
    <recommendedName>
        <fullName evidence="5">Excinuclease ABC subunit C</fullName>
    </recommendedName>
</protein>
<dbReference type="PANTHER" id="PTHR30562">
    <property type="entry name" value="UVRC/OXIDOREDUCTASE"/>
    <property type="match status" value="1"/>
</dbReference>
<dbReference type="Proteomes" id="UP000176377">
    <property type="component" value="Unassembled WGS sequence"/>
</dbReference>
<dbReference type="InterPro" id="IPR036876">
    <property type="entry name" value="UVR_dom_sf"/>
</dbReference>
<dbReference type="GO" id="GO:0009380">
    <property type="term" value="C:excinuclease repair complex"/>
    <property type="evidence" value="ECO:0007669"/>
    <property type="project" value="TreeGrafter"/>
</dbReference>
<organism evidence="3 4">
    <name type="scientific">Candidatus Kaiserbacteria bacterium RIFCSPHIGHO2_01_FULL_56_24</name>
    <dbReference type="NCBI Taxonomy" id="1798487"/>
    <lineage>
        <taxon>Bacteria</taxon>
        <taxon>Candidatus Kaiseribacteriota</taxon>
    </lineage>
</organism>
<dbReference type="InterPro" id="IPR001162">
    <property type="entry name" value="UvrC_RNase_H_dom"/>
</dbReference>
<gene>
    <name evidence="3" type="ORF">A2765_02925</name>
</gene>
<evidence type="ECO:0000313" key="4">
    <source>
        <dbReference type="Proteomes" id="UP000176377"/>
    </source>
</evidence>
<dbReference type="Gene3D" id="3.40.1440.10">
    <property type="entry name" value="GIY-YIG endonuclease"/>
    <property type="match status" value="1"/>
</dbReference>
<dbReference type="SUPFAM" id="SSF46600">
    <property type="entry name" value="C-terminal UvrC-binding domain of UvrB"/>
    <property type="match status" value="1"/>
</dbReference>
<dbReference type="SMART" id="SM00465">
    <property type="entry name" value="GIYc"/>
    <property type="match status" value="1"/>
</dbReference>
<dbReference type="Gene3D" id="3.30.420.340">
    <property type="entry name" value="UvrC, RNAse H endonuclease domain"/>
    <property type="match status" value="1"/>
</dbReference>
<dbReference type="InterPro" id="IPR000305">
    <property type="entry name" value="GIY-YIG_endonuc"/>
</dbReference>
<dbReference type="PROSITE" id="PS50164">
    <property type="entry name" value="GIY_YIG"/>
    <property type="match status" value="1"/>
</dbReference>
<feature type="domain" description="UvrC family homology region profile" evidence="2">
    <location>
        <begin position="199"/>
        <end position="355"/>
    </location>
</feature>
<dbReference type="InterPro" id="IPR035901">
    <property type="entry name" value="GIY-YIG_endonuc_sf"/>
</dbReference>
<evidence type="ECO:0000259" key="1">
    <source>
        <dbReference type="PROSITE" id="PS50164"/>
    </source>
</evidence>
<comment type="caution">
    <text evidence="3">The sequence shown here is derived from an EMBL/GenBank/DDBJ whole genome shotgun (WGS) entry which is preliminary data.</text>
</comment>
<proteinExistence type="predicted"/>
<dbReference type="AlphaFoldDB" id="A0A1F6DG70"/>
<evidence type="ECO:0000259" key="2">
    <source>
        <dbReference type="PROSITE" id="PS50165"/>
    </source>
</evidence>
<sequence length="417" mass="47102">MKFDLPESPGIYRFQKGRKVLYVGKATSLHDRVRSYFAKTLLAGRGDSIVGMVAEADTLTWEKTDSVLEALILEANLIKRLQPPYNVLEKSNTSFNYLVITKEKFPRVLVVRGRDFFTNWQEGSVKHLFGPFPQGASLKEAMKLVRRIFPYRDEKCTPCEDQKLSRPRLDNFHCRPCFNRQIGLCPGVCTGEADAAEYGRIIRHIVLLFSGKKGALVKQLDRDMVLYAKREQFEEAEQARRQVGALTHIRDISLIKDESRIATGGKIKASGSRIEAYDIAHTSGTETVGVMVAVEDSEPLKSAYRKFKVKGFTNNDPGALSEVLSRRLLHPEWQYPRVIVVDGYTAQMNAAKKVLSKAGIMIPVVGVVKDEHHRPKSLTGNLAAIQAHERDILLANNEAHRFAITYHRKRRSALLRL</sequence>